<dbReference type="InterPro" id="IPR018379">
    <property type="entry name" value="BEN_domain"/>
</dbReference>
<dbReference type="PROSITE" id="PS51457">
    <property type="entry name" value="BEN"/>
    <property type="match status" value="1"/>
</dbReference>
<evidence type="ECO:0000256" key="3">
    <source>
        <dbReference type="ARBA" id="ARBA00023015"/>
    </source>
</evidence>
<organism evidence="8 9">
    <name type="scientific">Eumeta variegata</name>
    <name type="common">Bagworm moth</name>
    <name type="synonym">Eumeta japonica</name>
    <dbReference type="NCBI Taxonomy" id="151549"/>
    <lineage>
        <taxon>Eukaryota</taxon>
        <taxon>Metazoa</taxon>
        <taxon>Ecdysozoa</taxon>
        <taxon>Arthropoda</taxon>
        <taxon>Hexapoda</taxon>
        <taxon>Insecta</taxon>
        <taxon>Pterygota</taxon>
        <taxon>Neoptera</taxon>
        <taxon>Endopterygota</taxon>
        <taxon>Lepidoptera</taxon>
        <taxon>Glossata</taxon>
        <taxon>Ditrysia</taxon>
        <taxon>Tineoidea</taxon>
        <taxon>Psychidae</taxon>
        <taxon>Oiketicinae</taxon>
        <taxon>Eumeta</taxon>
    </lineage>
</organism>
<dbReference type="AlphaFoldDB" id="A0A4C1YRQ1"/>
<comment type="caution">
    <text evidence="8">The sequence shown here is derived from an EMBL/GenBank/DDBJ whole genome shotgun (WGS) entry which is preliminary data.</text>
</comment>
<dbReference type="GO" id="GO:0003677">
    <property type="term" value="F:DNA binding"/>
    <property type="evidence" value="ECO:0007669"/>
    <property type="project" value="InterPro"/>
</dbReference>
<feature type="compositionally biased region" description="Basic residues" evidence="6">
    <location>
        <begin position="282"/>
        <end position="302"/>
    </location>
</feature>
<feature type="region of interest" description="Disordered" evidence="6">
    <location>
        <begin position="490"/>
        <end position="509"/>
    </location>
</feature>
<proteinExistence type="predicted"/>
<dbReference type="PANTHER" id="PTHR35346">
    <property type="entry name" value="BEN DOMAIN-CONTAINING PROTEIN 6"/>
    <property type="match status" value="1"/>
</dbReference>
<evidence type="ECO:0000256" key="4">
    <source>
        <dbReference type="ARBA" id="ARBA00023163"/>
    </source>
</evidence>
<evidence type="ECO:0000259" key="7">
    <source>
        <dbReference type="PROSITE" id="PS51457"/>
    </source>
</evidence>
<sequence length="509" mass="54952">MILTLDHGVPRPAPTQAPPREALHPASAAVASDCSGETRAAEVVAPSVVQPQDIARRGAPEHVVPTPLLRPVLGNSRVFKVFGCQEEVRARVGRAHNGVALFVSRPRLLVGREAGGGGTEVPLKAKRRRTGIANLTANDIRLAEQCSRLIMATPIDMLILALEATQDPRPGPSGADIGEDIQDHGVPRPAPTQAPPREALHPASAAVASDCSGETRAAEVVAPSDDRNTIEDLCRLAKNGQKSRVNSETTNDLEPGDYSSSGSSWAPDQQSSSDSESELPLKKIKTRPTKNYSKQKGKKQPRLKPALSTRRTPNRLLKKVLERQTYDLGRKDASNSNLFQKYAKCSTLRKTDDKGKINIAKIKMNLIASSEISEIKDEVPIGAGTTLVPKEVYSKINWKSYTMATRKLLMAVFSRRTLATHSLTGKASPAFLSKPAKLCLDPEKVADIVMTVTANSHVKGSLVRSAITTKCADENKMLKLQMQKKQRTLEASAADKDLQEGAAAEVTSE</sequence>
<keyword evidence="2" id="KW-0678">Repressor</keyword>
<dbReference type="GO" id="GO:0005634">
    <property type="term" value="C:nucleus"/>
    <property type="evidence" value="ECO:0007669"/>
    <property type="project" value="UniProtKB-SubCell"/>
</dbReference>
<evidence type="ECO:0000313" key="9">
    <source>
        <dbReference type="Proteomes" id="UP000299102"/>
    </source>
</evidence>
<dbReference type="GO" id="GO:0045666">
    <property type="term" value="P:positive regulation of neuron differentiation"/>
    <property type="evidence" value="ECO:0007669"/>
    <property type="project" value="InterPro"/>
</dbReference>
<feature type="region of interest" description="Disordered" evidence="6">
    <location>
        <begin position="240"/>
        <end position="312"/>
    </location>
</feature>
<reference evidence="8 9" key="1">
    <citation type="journal article" date="2019" name="Commun. Biol.">
        <title>The bagworm genome reveals a unique fibroin gene that provides high tensile strength.</title>
        <authorList>
            <person name="Kono N."/>
            <person name="Nakamura H."/>
            <person name="Ohtoshi R."/>
            <person name="Tomita M."/>
            <person name="Numata K."/>
            <person name="Arakawa K."/>
        </authorList>
    </citation>
    <scope>NUCLEOTIDE SEQUENCE [LARGE SCALE GENOMIC DNA]</scope>
</reference>
<dbReference type="OrthoDB" id="8186171at2759"/>
<evidence type="ECO:0000256" key="5">
    <source>
        <dbReference type="ARBA" id="ARBA00023242"/>
    </source>
</evidence>
<protein>
    <submittedName>
        <fullName evidence="8">Protein insensitive</fullName>
    </submittedName>
</protein>
<accession>A0A4C1YRQ1</accession>
<dbReference type="PANTHER" id="PTHR35346:SF1">
    <property type="entry name" value="BEN DOMAIN-CONTAINING PROTEIN 6"/>
    <property type="match status" value="1"/>
</dbReference>
<evidence type="ECO:0000256" key="1">
    <source>
        <dbReference type="ARBA" id="ARBA00004123"/>
    </source>
</evidence>
<feature type="region of interest" description="Disordered" evidence="6">
    <location>
        <begin position="166"/>
        <end position="203"/>
    </location>
</feature>
<evidence type="ECO:0000256" key="2">
    <source>
        <dbReference type="ARBA" id="ARBA00022491"/>
    </source>
</evidence>
<dbReference type="GO" id="GO:0045746">
    <property type="term" value="P:negative regulation of Notch signaling pathway"/>
    <property type="evidence" value="ECO:0007669"/>
    <property type="project" value="InterPro"/>
</dbReference>
<feature type="domain" description="BEN" evidence="7">
    <location>
        <begin position="382"/>
        <end position="478"/>
    </location>
</feature>
<keyword evidence="9" id="KW-1185">Reference proteome</keyword>
<comment type="subcellular location">
    <subcellularLocation>
        <location evidence="1">Nucleus</location>
    </subcellularLocation>
</comment>
<dbReference type="Pfam" id="PF10523">
    <property type="entry name" value="BEN"/>
    <property type="match status" value="1"/>
</dbReference>
<keyword evidence="5" id="KW-0539">Nucleus</keyword>
<evidence type="ECO:0000313" key="8">
    <source>
        <dbReference type="EMBL" id="GBP77643.1"/>
    </source>
</evidence>
<dbReference type="EMBL" id="BGZK01001340">
    <property type="protein sequence ID" value="GBP77643.1"/>
    <property type="molecule type" value="Genomic_DNA"/>
</dbReference>
<keyword evidence="4" id="KW-0804">Transcription</keyword>
<dbReference type="Gene3D" id="1.10.10.2590">
    <property type="entry name" value="BEN domain"/>
    <property type="match status" value="1"/>
</dbReference>
<evidence type="ECO:0000256" key="6">
    <source>
        <dbReference type="SAM" id="MobiDB-lite"/>
    </source>
</evidence>
<dbReference type="GO" id="GO:0003714">
    <property type="term" value="F:transcription corepressor activity"/>
    <property type="evidence" value="ECO:0007669"/>
    <property type="project" value="InterPro"/>
</dbReference>
<dbReference type="InterPro" id="IPR037496">
    <property type="entry name" value="BEND6-like"/>
</dbReference>
<name>A0A4C1YRQ1_EUMVA</name>
<feature type="region of interest" description="Disordered" evidence="6">
    <location>
        <begin position="1"/>
        <end position="22"/>
    </location>
</feature>
<dbReference type="SMART" id="SM01025">
    <property type="entry name" value="BEN"/>
    <property type="match status" value="1"/>
</dbReference>
<feature type="compositionally biased region" description="Polar residues" evidence="6">
    <location>
        <begin position="240"/>
        <end position="266"/>
    </location>
</feature>
<dbReference type="Proteomes" id="UP000299102">
    <property type="component" value="Unassembled WGS sequence"/>
</dbReference>
<gene>
    <name evidence="8" type="primary">insv</name>
    <name evidence="8" type="ORF">EVAR_50539_1</name>
</gene>
<keyword evidence="3" id="KW-0805">Transcription regulation</keyword>